<protein>
    <submittedName>
        <fullName evidence="3">Leucine-rich repeat domain-containing protein</fullName>
    </submittedName>
    <submittedName>
        <fullName evidence="4">Leucine-rich_repeat domain-containing protein</fullName>
    </submittedName>
</protein>
<evidence type="ECO:0000256" key="1">
    <source>
        <dbReference type="ARBA" id="ARBA00022614"/>
    </source>
</evidence>
<proteinExistence type="predicted"/>
<reference evidence="4 5" key="2">
    <citation type="submission" date="2024-07" db="EMBL/GenBank/DDBJ databases">
        <authorList>
            <person name="Akdeniz Z."/>
        </authorList>
    </citation>
    <scope>NUCLEOTIDE SEQUENCE [LARGE SCALE GENOMIC DNA]</scope>
</reference>
<accession>A0AA86UZN2</accession>
<keyword evidence="2" id="KW-0677">Repeat</keyword>
<dbReference type="SUPFAM" id="SSF52058">
    <property type="entry name" value="L domain-like"/>
    <property type="match status" value="1"/>
</dbReference>
<evidence type="ECO:0000313" key="5">
    <source>
        <dbReference type="Proteomes" id="UP001642409"/>
    </source>
</evidence>
<dbReference type="Gene3D" id="3.80.10.10">
    <property type="entry name" value="Ribonuclease Inhibitor"/>
    <property type="match status" value="1"/>
</dbReference>
<dbReference type="EMBL" id="CATOUU010000840">
    <property type="protein sequence ID" value="CAI9953683.1"/>
    <property type="molecule type" value="Genomic_DNA"/>
</dbReference>
<dbReference type="PANTHER" id="PTHR46652">
    <property type="entry name" value="LEUCINE-RICH REPEAT AND IQ DOMAIN-CONTAINING PROTEIN 1-RELATED"/>
    <property type="match status" value="1"/>
</dbReference>
<dbReference type="PROSITE" id="PS51450">
    <property type="entry name" value="LRR"/>
    <property type="match status" value="2"/>
</dbReference>
<keyword evidence="1" id="KW-0433">Leucine-rich repeat</keyword>
<dbReference type="EMBL" id="CAXDID020000107">
    <property type="protein sequence ID" value="CAL6028595.1"/>
    <property type="molecule type" value="Genomic_DNA"/>
</dbReference>
<name>A0AA86UZN2_9EUKA</name>
<keyword evidence="5" id="KW-1185">Reference proteome</keyword>
<dbReference type="AlphaFoldDB" id="A0AA86UZN2"/>
<dbReference type="InterPro" id="IPR032675">
    <property type="entry name" value="LRR_dom_sf"/>
</dbReference>
<dbReference type="InterPro" id="IPR001611">
    <property type="entry name" value="Leu-rich_rpt"/>
</dbReference>
<evidence type="ECO:0000313" key="4">
    <source>
        <dbReference type="EMBL" id="CAL6028595.1"/>
    </source>
</evidence>
<comment type="caution">
    <text evidence="3">The sequence shown here is derived from an EMBL/GenBank/DDBJ whole genome shotgun (WGS) entry which is preliminary data.</text>
</comment>
<gene>
    <name evidence="4" type="ORF">HINF_LOCUS31885</name>
    <name evidence="3" type="ORF">HINF_LOCUS41328</name>
</gene>
<evidence type="ECO:0000313" key="3">
    <source>
        <dbReference type="EMBL" id="CAI9953683.1"/>
    </source>
</evidence>
<dbReference type="Proteomes" id="UP001642409">
    <property type="component" value="Unassembled WGS sequence"/>
</dbReference>
<dbReference type="InterPro" id="IPR050836">
    <property type="entry name" value="SDS22/Internalin_LRR"/>
</dbReference>
<dbReference type="PANTHER" id="PTHR46652:SF3">
    <property type="entry name" value="LEUCINE-RICH REPEAT-CONTAINING PROTEIN 9"/>
    <property type="match status" value="1"/>
</dbReference>
<sequence>MKQFQNDQQNLKIDQQMIEKYTNKIENHALKIEEELNVFNLEFIQYLDINKLELKNCCNLQPKLINNHIKELIVNNCDDFNLEEFQLENLEVLKCKCQVQFANCSLEFKDAFVHSIVKFNKLKELSLNDYFGVDISPLSQMTQLMKLSLVQCGLGNVDSLKYLVNLVELNISQNQNVDITPLKNLPLTVLNLSSCDFLNVEILASFIHVQELNLFGNEDIDITPIQNLLQIVKLDLSKCKLGNVSSLKKLVNLKELNISLNKNIDISQLQYLPQLLWCPSQL</sequence>
<reference evidence="3" key="1">
    <citation type="submission" date="2023-06" db="EMBL/GenBank/DDBJ databases">
        <authorList>
            <person name="Kurt Z."/>
        </authorList>
    </citation>
    <scope>NUCLEOTIDE SEQUENCE</scope>
</reference>
<organism evidence="3">
    <name type="scientific">Hexamita inflata</name>
    <dbReference type="NCBI Taxonomy" id="28002"/>
    <lineage>
        <taxon>Eukaryota</taxon>
        <taxon>Metamonada</taxon>
        <taxon>Diplomonadida</taxon>
        <taxon>Hexamitidae</taxon>
        <taxon>Hexamitinae</taxon>
        <taxon>Hexamita</taxon>
    </lineage>
</organism>
<evidence type="ECO:0000256" key="2">
    <source>
        <dbReference type="ARBA" id="ARBA00022737"/>
    </source>
</evidence>